<organism evidence="2 3">
    <name type="scientific">Macrostomum lignano</name>
    <dbReference type="NCBI Taxonomy" id="282301"/>
    <lineage>
        <taxon>Eukaryota</taxon>
        <taxon>Metazoa</taxon>
        <taxon>Spiralia</taxon>
        <taxon>Lophotrochozoa</taxon>
        <taxon>Platyhelminthes</taxon>
        <taxon>Rhabditophora</taxon>
        <taxon>Macrostomorpha</taxon>
        <taxon>Macrostomida</taxon>
        <taxon>Macrostomidae</taxon>
        <taxon>Macrostomum</taxon>
    </lineage>
</organism>
<protein>
    <submittedName>
        <fullName evidence="3">ANK_REP_REGION domain-containing protein</fullName>
    </submittedName>
</protein>
<accession>A0A1I8FFY8</accession>
<sequence>GLPANHRAIVAQLLEHAPADGGCVAPSEADSRPPARLHQLPTPAGTGASSWRRMPAGTRGAQPTEACLVLASLADSAELIATLWLKSGAPRLAPCRQGARSRMKLLELGAPVTPSEAAAPAGPAKQRAPSPDALACLRLRPAGSPAGRDLPGRAAVTNLRPHPLSSNSTFELEIDADPRSAAAGRTTGCRTGLFGSMPPLPMLVACYKLLMHGGPFLPKEDPELKGRCYADLVRAYLLRQPNRSADALLQDCPPRLAVAALAPSRAAVLEAALQGAGAAAAEPPGRLLPAAPALLPGCQLDPLAFCLLTEDLESALLLLLLAGASPAYLRPPGADAAAAVAHRVRLAAPESAAVRRREASNVAAIAIRYSPTCSPCCRLSLTDGREFESSAADADLVDLVSRALRLEESSADDPEDQPYKSRYEARKLLNEAISIVNAEGFIVSS</sequence>
<evidence type="ECO:0000313" key="3">
    <source>
        <dbReference type="WBParaSite" id="maker-unitig_33127-snap-gene-0.3-mRNA-1"/>
    </source>
</evidence>
<feature type="region of interest" description="Disordered" evidence="1">
    <location>
        <begin position="20"/>
        <end position="59"/>
    </location>
</feature>
<reference evidence="3" key="1">
    <citation type="submission" date="2016-11" db="UniProtKB">
        <authorList>
            <consortium name="WormBaseParasite"/>
        </authorList>
    </citation>
    <scope>IDENTIFICATION</scope>
</reference>
<proteinExistence type="predicted"/>
<name>A0A1I8FFY8_9PLAT</name>
<keyword evidence="2" id="KW-1185">Reference proteome</keyword>
<dbReference type="AlphaFoldDB" id="A0A1I8FFY8"/>
<dbReference type="WBParaSite" id="maker-unitig_33127-snap-gene-0.3-mRNA-1">
    <property type="protein sequence ID" value="maker-unitig_33127-snap-gene-0.3-mRNA-1"/>
    <property type="gene ID" value="maker-unitig_33127-snap-gene-0.3"/>
</dbReference>
<evidence type="ECO:0000313" key="2">
    <source>
        <dbReference type="Proteomes" id="UP000095280"/>
    </source>
</evidence>
<feature type="region of interest" description="Disordered" evidence="1">
    <location>
        <begin position="142"/>
        <end position="162"/>
    </location>
</feature>
<dbReference type="Proteomes" id="UP000095280">
    <property type="component" value="Unplaced"/>
</dbReference>
<evidence type="ECO:0000256" key="1">
    <source>
        <dbReference type="SAM" id="MobiDB-lite"/>
    </source>
</evidence>